<organism evidence="1 2">
    <name type="scientific">Roseivirga seohaensis subsp. aquiponti</name>
    <dbReference type="NCBI Taxonomy" id="1566026"/>
    <lineage>
        <taxon>Bacteria</taxon>
        <taxon>Pseudomonadati</taxon>
        <taxon>Bacteroidota</taxon>
        <taxon>Cytophagia</taxon>
        <taxon>Cytophagales</taxon>
        <taxon>Roseivirgaceae</taxon>
        <taxon>Roseivirga</taxon>
    </lineage>
</organism>
<keyword evidence="2" id="KW-1185">Reference proteome</keyword>
<dbReference type="EMBL" id="JSVA01000018">
    <property type="protein sequence ID" value="KOF01870.1"/>
    <property type="molecule type" value="Genomic_DNA"/>
</dbReference>
<proteinExistence type="predicted"/>
<dbReference type="RefSeq" id="WP_053224790.1">
    <property type="nucleotide sequence ID" value="NZ_JSVA01000018.1"/>
</dbReference>
<dbReference type="PATRIC" id="fig|1566026.4.peg.1561"/>
<evidence type="ECO:0000313" key="1">
    <source>
        <dbReference type="EMBL" id="KOF01870.1"/>
    </source>
</evidence>
<evidence type="ECO:0000313" key="2">
    <source>
        <dbReference type="Proteomes" id="UP000036908"/>
    </source>
</evidence>
<reference evidence="2" key="1">
    <citation type="submission" date="2014-11" db="EMBL/GenBank/DDBJ databases">
        <title>Genome sequencing of Roseivirga sp. D-25.</title>
        <authorList>
            <person name="Selvaratnam C."/>
            <person name="Thevarajoo S."/>
            <person name="Goh K.M."/>
            <person name="Eee R."/>
            <person name="Chan K.-G."/>
            <person name="Chong C.S."/>
        </authorList>
    </citation>
    <scope>NUCLEOTIDE SEQUENCE [LARGE SCALE GENOMIC DNA]</scope>
    <source>
        <strain evidence="2">D-25</strain>
    </source>
</reference>
<name>A0A0L8AI89_9BACT</name>
<protein>
    <submittedName>
        <fullName evidence="1">Uncharacterized protein</fullName>
    </submittedName>
</protein>
<accession>A0A0L8AI89</accession>
<dbReference type="OrthoDB" id="982783at2"/>
<comment type="caution">
    <text evidence="1">The sequence shown here is derived from an EMBL/GenBank/DDBJ whole genome shotgun (WGS) entry which is preliminary data.</text>
</comment>
<dbReference type="AlphaFoldDB" id="A0A0L8AI89"/>
<gene>
    <name evidence="1" type="ORF">OB69_16195</name>
</gene>
<dbReference type="Proteomes" id="UP000036908">
    <property type="component" value="Unassembled WGS sequence"/>
</dbReference>
<sequence>MRRIINLFFVLLAIAAVIYGLKARYSNYKATKESHAMELLKNQSEKNSLIIDMSKEAEAAPY</sequence>